<keyword evidence="10" id="KW-1185">Reference proteome</keyword>
<organism evidence="9 10">
    <name type="scientific">Pomacea canaliculata</name>
    <name type="common">Golden apple snail</name>
    <dbReference type="NCBI Taxonomy" id="400727"/>
    <lineage>
        <taxon>Eukaryota</taxon>
        <taxon>Metazoa</taxon>
        <taxon>Spiralia</taxon>
        <taxon>Lophotrochozoa</taxon>
        <taxon>Mollusca</taxon>
        <taxon>Gastropoda</taxon>
        <taxon>Caenogastropoda</taxon>
        <taxon>Architaenioglossa</taxon>
        <taxon>Ampullarioidea</taxon>
        <taxon>Ampullariidae</taxon>
        <taxon>Pomacea</taxon>
    </lineage>
</organism>
<dbReference type="Gene3D" id="3.80.10.10">
    <property type="entry name" value="Ribonuclease Inhibitor"/>
    <property type="match status" value="1"/>
</dbReference>
<dbReference type="AlphaFoldDB" id="A0A2T7PHN6"/>
<dbReference type="PANTHER" id="PTHR46844:SF1">
    <property type="entry name" value="SLR5058 PROTEIN"/>
    <property type="match status" value="1"/>
</dbReference>
<dbReference type="Gene3D" id="3.40.50.300">
    <property type="entry name" value="P-loop containing nucleotide triphosphate hydrolases"/>
    <property type="match status" value="1"/>
</dbReference>
<dbReference type="InterPro" id="IPR032675">
    <property type="entry name" value="LRR_dom_sf"/>
</dbReference>
<dbReference type="Pfam" id="PF00619">
    <property type="entry name" value="CARD"/>
    <property type="match status" value="1"/>
</dbReference>
<dbReference type="InterPro" id="IPR025662">
    <property type="entry name" value="Sigma_54_int_dom_ATP-bd_1"/>
</dbReference>
<dbReference type="CDD" id="cd01671">
    <property type="entry name" value="CARD"/>
    <property type="match status" value="1"/>
</dbReference>
<dbReference type="InterPro" id="IPR027417">
    <property type="entry name" value="P-loop_NTPase"/>
</dbReference>
<proteinExistence type="predicted"/>
<keyword evidence="3" id="KW-0399">Innate immunity</keyword>
<dbReference type="GO" id="GO:0042981">
    <property type="term" value="P:regulation of apoptotic process"/>
    <property type="evidence" value="ECO:0007669"/>
    <property type="project" value="InterPro"/>
</dbReference>
<dbReference type="OrthoDB" id="10071976at2759"/>
<feature type="domain" description="CARD" evidence="8">
    <location>
        <begin position="251"/>
        <end position="326"/>
    </location>
</feature>
<dbReference type="InterPro" id="IPR007111">
    <property type="entry name" value="NACHT_NTPase"/>
</dbReference>
<evidence type="ECO:0000313" key="10">
    <source>
        <dbReference type="Proteomes" id="UP000245119"/>
    </source>
</evidence>
<dbReference type="GO" id="GO:0005524">
    <property type="term" value="F:ATP binding"/>
    <property type="evidence" value="ECO:0007669"/>
    <property type="project" value="UniProtKB-KW"/>
</dbReference>
<evidence type="ECO:0000256" key="7">
    <source>
        <dbReference type="SAM" id="MobiDB-lite"/>
    </source>
</evidence>
<evidence type="ECO:0000256" key="6">
    <source>
        <dbReference type="ARBA" id="ARBA00022859"/>
    </source>
</evidence>
<dbReference type="PROSITE" id="PS50209">
    <property type="entry name" value="CARD"/>
    <property type="match status" value="1"/>
</dbReference>
<dbReference type="Pfam" id="PF18738">
    <property type="entry name" value="HEPN_DZIP3"/>
    <property type="match status" value="1"/>
</dbReference>
<name>A0A2T7PHN6_POMCA</name>
<keyword evidence="4" id="KW-0547">Nucleotide-binding</keyword>
<dbReference type="GO" id="GO:0045087">
    <property type="term" value="P:innate immune response"/>
    <property type="evidence" value="ECO:0007669"/>
    <property type="project" value="UniProtKB-KW"/>
</dbReference>
<dbReference type="InterPro" id="IPR001315">
    <property type="entry name" value="CARD"/>
</dbReference>
<dbReference type="PANTHER" id="PTHR46844">
    <property type="entry name" value="SLR5058 PROTEIN"/>
    <property type="match status" value="1"/>
</dbReference>
<feature type="region of interest" description="Disordered" evidence="7">
    <location>
        <begin position="825"/>
        <end position="844"/>
    </location>
</feature>
<feature type="compositionally biased region" description="Basic and acidic residues" evidence="7">
    <location>
        <begin position="713"/>
        <end position="730"/>
    </location>
</feature>
<reference evidence="9 10" key="1">
    <citation type="submission" date="2018-04" db="EMBL/GenBank/DDBJ databases">
        <title>The genome of golden apple snail Pomacea canaliculata provides insight into stress tolerance and invasive adaptation.</title>
        <authorList>
            <person name="Liu C."/>
            <person name="Liu B."/>
            <person name="Ren Y."/>
            <person name="Zhang Y."/>
            <person name="Wang H."/>
            <person name="Li S."/>
            <person name="Jiang F."/>
            <person name="Yin L."/>
            <person name="Zhang G."/>
            <person name="Qian W."/>
            <person name="Fan W."/>
        </authorList>
    </citation>
    <scope>NUCLEOTIDE SEQUENCE [LARGE SCALE GENOMIC DNA]</scope>
    <source>
        <strain evidence="9">SZHN2017</strain>
        <tissue evidence="9">Muscle</tissue>
    </source>
</reference>
<dbReference type="EMBL" id="PZQS01000004">
    <property type="protein sequence ID" value="PVD32924.1"/>
    <property type="molecule type" value="Genomic_DNA"/>
</dbReference>
<dbReference type="InterPro" id="IPR041249">
    <property type="entry name" value="HEPN_DZIP3"/>
</dbReference>
<comment type="caution">
    <text evidence="9">The sequence shown here is derived from an EMBL/GenBank/DDBJ whole genome shotgun (WGS) entry which is preliminary data.</text>
</comment>
<keyword evidence="2" id="KW-0963">Cytoplasm</keyword>
<dbReference type="GO" id="GO:0005737">
    <property type="term" value="C:cytoplasm"/>
    <property type="evidence" value="ECO:0007669"/>
    <property type="project" value="UniProtKB-SubCell"/>
</dbReference>
<evidence type="ECO:0000259" key="8">
    <source>
        <dbReference type="PROSITE" id="PS50209"/>
    </source>
</evidence>
<gene>
    <name evidence="9" type="ORF">C0Q70_08371</name>
</gene>
<dbReference type="SUPFAM" id="SSF47986">
    <property type="entry name" value="DEATH domain"/>
    <property type="match status" value="1"/>
</dbReference>
<feature type="region of interest" description="Disordered" evidence="7">
    <location>
        <begin position="702"/>
        <end position="730"/>
    </location>
</feature>
<dbReference type="Gene3D" id="1.10.533.10">
    <property type="entry name" value="Death Domain, Fas"/>
    <property type="match status" value="1"/>
</dbReference>
<sequence>MLTTMEAQRVALRAPTPPDYLVNANERQYLAKICWLLHDGATHALRVTFDSVHPPLYLRQHLAQQQVRSVLRRLLEQKILSETQWSILYPSKKKETSSDTYDAQLLLILLQSICHLSPPYPHGWNTLPLPGDTSLSADVVRLQMYLQEAGGLVGVRSEEYPVMWKQIVQVLLRTGGPEVRIKITRIDQETLTPEQQAHFINLIKGHWSAPEEGALGRLRRLGGPGLVHSRDHVVSKRRMPREKEMLDQEGISAEDRIVLSKVHRQLIESVMVDDIIDRLIQGHVIKVGDKQDVMTPGKNQERMQILLSKILHSKLPYSFKLLCDALSIKYPKLHETVANIRKTVHREGTKDAVDMVSVVQQGLANKYRAMFSRVTPLQWSDAHVSIRDVYVPLEVVTQDGDKLQLNQILPAAVTSGRGKRVLVEGDSGSGKSFLSAMLAYQWAGQTTFFTSNFSFLILLDARTIDGSLAKTIQAQVQTENCKVNTEDVWSILEQHARDTAIIVDNFDEDQCSDELRQVVLGTKLRHASVMIMSRPVEQTDLWMSLDYRLFVLGLSPLNISRCLKTFAVISKMMTEDYETFYEVVSRPEFKLQRYLRSPYVCLVIFGIYTISGRAAVLSLSTLTSLFEQFLVALATNFCRKPEDDRRSGNEFPSEVLSAISSLQALAYRLVVSKEKLMTDGDVDRVVKLLRTATEKRDDVNIATTEDENEADEREIRTVSHPSEGRESNDSLLRRTGILHRADSNRWSFTCNALRDFLAARHLSDTPFKTLDKVLEEQKVLRHARFSQMAAFLCGLFRDNAESPLQSSLVKDMTLQVTKSTRRVSFDKQASSGGEVTSEDTGNDGVGRSHVMNYVHTLQALAECSHNDDLTGSLVRSLPKSIILQRDGLFPTQCLAGLALAVKDESSSITHVEVELLPYHGFQGDELLNLAEALAANSKLQTLIIRWQNFPLMVAFLKAALKNTPSLDTVLVQNSTRKPISHVSASTWVSLHEVAALLRNTVSFSFLDCTASIVLSHLIPYLPNTIRNLDFSGCLVNNVSAAALGSKLESSPDCCLLNLSDTHLESSDLSILFHDLKLCGSLRELILAGTKFDRTGAKAVSEYLKLTSSLQRLDLSRSHLSTDVCQLLACGMSQNTSLATLVIRDAMITREDKELLRKTRTEAELLIDGL</sequence>
<dbReference type="Pfam" id="PF05729">
    <property type="entry name" value="NACHT"/>
    <property type="match status" value="1"/>
</dbReference>
<dbReference type="InterPro" id="IPR011029">
    <property type="entry name" value="DEATH-like_dom_sf"/>
</dbReference>
<protein>
    <recommendedName>
        <fullName evidence="8">CARD domain-containing protein</fullName>
    </recommendedName>
</protein>
<dbReference type="OMA" id="STWANIR"/>
<dbReference type="SUPFAM" id="SSF52047">
    <property type="entry name" value="RNI-like"/>
    <property type="match status" value="1"/>
</dbReference>
<dbReference type="PROSITE" id="PS00675">
    <property type="entry name" value="SIGMA54_INTERACT_1"/>
    <property type="match status" value="1"/>
</dbReference>
<dbReference type="SUPFAM" id="SSF52540">
    <property type="entry name" value="P-loop containing nucleoside triphosphate hydrolases"/>
    <property type="match status" value="1"/>
</dbReference>
<comment type="subcellular location">
    <subcellularLocation>
        <location evidence="1">Cytoplasm</location>
    </subcellularLocation>
</comment>
<evidence type="ECO:0000256" key="4">
    <source>
        <dbReference type="ARBA" id="ARBA00022741"/>
    </source>
</evidence>
<evidence type="ECO:0000256" key="3">
    <source>
        <dbReference type="ARBA" id="ARBA00022588"/>
    </source>
</evidence>
<evidence type="ECO:0000256" key="1">
    <source>
        <dbReference type="ARBA" id="ARBA00004496"/>
    </source>
</evidence>
<keyword evidence="6" id="KW-0391">Immunity</keyword>
<evidence type="ECO:0000256" key="2">
    <source>
        <dbReference type="ARBA" id="ARBA00022490"/>
    </source>
</evidence>
<evidence type="ECO:0000256" key="5">
    <source>
        <dbReference type="ARBA" id="ARBA00022840"/>
    </source>
</evidence>
<evidence type="ECO:0000313" key="9">
    <source>
        <dbReference type="EMBL" id="PVD32924.1"/>
    </source>
</evidence>
<accession>A0A2T7PHN6</accession>
<keyword evidence="5" id="KW-0067">ATP-binding</keyword>
<dbReference type="Proteomes" id="UP000245119">
    <property type="component" value="Linkage Group LG4"/>
</dbReference>